<sequence length="140" mass="16529">MIETDLVVRYAETDKMGIVHHSNYFIWFEVGRTELIKKAGISYSEIENNLGVYLPLISCGCDFKKPCFYEDRLKIRTKIYNLTRSRIKFYYEVLKEGIVCATGYTEHAFVDRSFKPINLEKKNKELFGLFQKLFEEDISK</sequence>
<protein>
    <submittedName>
        <fullName evidence="3">Acyl-CoA thioesterase</fullName>
    </submittedName>
</protein>
<dbReference type="EMBL" id="CP113864">
    <property type="protein sequence ID" value="WAM30694.1"/>
    <property type="molecule type" value="Genomic_DNA"/>
</dbReference>
<evidence type="ECO:0000256" key="2">
    <source>
        <dbReference type="ARBA" id="ARBA00022801"/>
    </source>
</evidence>
<dbReference type="Pfam" id="PF13279">
    <property type="entry name" value="4HBT_2"/>
    <property type="match status" value="1"/>
</dbReference>
<name>A0ABY7BCY3_9FIRM</name>
<dbReference type="InterPro" id="IPR050563">
    <property type="entry name" value="4-hydroxybenzoyl-CoA_TE"/>
</dbReference>
<dbReference type="SUPFAM" id="SSF54637">
    <property type="entry name" value="Thioesterase/thiol ester dehydrase-isomerase"/>
    <property type="match status" value="1"/>
</dbReference>
<evidence type="ECO:0000256" key="1">
    <source>
        <dbReference type="ARBA" id="ARBA00005953"/>
    </source>
</evidence>
<dbReference type="PIRSF" id="PIRSF003230">
    <property type="entry name" value="YbgC"/>
    <property type="match status" value="1"/>
</dbReference>
<accession>A0ABY7BCY3</accession>
<organism evidence="3 4">
    <name type="scientific">Caldicellulosiruptor naganoensis</name>
    <dbReference type="NCBI Taxonomy" id="29324"/>
    <lineage>
        <taxon>Bacteria</taxon>
        <taxon>Bacillati</taxon>
        <taxon>Bacillota</taxon>
        <taxon>Bacillota incertae sedis</taxon>
        <taxon>Caldicellulosiruptorales</taxon>
        <taxon>Caldicellulosiruptoraceae</taxon>
        <taxon>Caldicellulosiruptor</taxon>
    </lineage>
</organism>
<dbReference type="InterPro" id="IPR006684">
    <property type="entry name" value="YbgC/YbaW"/>
</dbReference>
<gene>
    <name evidence="3" type="ORF">OTJ99_001466</name>
</gene>
<dbReference type="PANTHER" id="PTHR31793">
    <property type="entry name" value="4-HYDROXYBENZOYL-COA THIOESTERASE FAMILY MEMBER"/>
    <property type="match status" value="1"/>
</dbReference>
<dbReference type="CDD" id="cd00586">
    <property type="entry name" value="4HBT"/>
    <property type="match status" value="1"/>
</dbReference>
<dbReference type="Gene3D" id="3.10.129.10">
    <property type="entry name" value="Hotdog Thioesterase"/>
    <property type="match status" value="1"/>
</dbReference>
<dbReference type="Proteomes" id="UP001164745">
    <property type="component" value="Chromosome"/>
</dbReference>
<evidence type="ECO:0000313" key="3">
    <source>
        <dbReference type="EMBL" id="WAM30694.1"/>
    </source>
</evidence>
<keyword evidence="4" id="KW-1185">Reference proteome</keyword>
<dbReference type="PANTHER" id="PTHR31793:SF27">
    <property type="entry name" value="NOVEL THIOESTERASE SUPERFAMILY DOMAIN AND SAPOSIN A-TYPE DOMAIN CONTAINING PROTEIN (0610012H03RIK)"/>
    <property type="match status" value="1"/>
</dbReference>
<proteinExistence type="inferred from homology"/>
<dbReference type="InterPro" id="IPR029069">
    <property type="entry name" value="HotDog_dom_sf"/>
</dbReference>
<evidence type="ECO:0000313" key="4">
    <source>
        <dbReference type="Proteomes" id="UP001164745"/>
    </source>
</evidence>
<dbReference type="NCBIfam" id="TIGR00051">
    <property type="entry name" value="YbgC/FadM family acyl-CoA thioesterase"/>
    <property type="match status" value="1"/>
</dbReference>
<keyword evidence="2" id="KW-0378">Hydrolase</keyword>
<dbReference type="RefSeq" id="WP_045164668.1">
    <property type="nucleotide sequence ID" value="NZ_CP113864.1"/>
</dbReference>
<comment type="similarity">
    <text evidence="1">Belongs to the 4-hydroxybenzoyl-CoA thioesterase family.</text>
</comment>
<reference evidence="3" key="1">
    <citation type="submission" date="2022-12" db="EMBL/GenBank/DDBJ databases">
        <authorList>
            <person name="Bing R.G."/>
            <person name="Willard D.J."/>
            <person name="Manesh M.J.H."/>
            <person name="Laemthong T."/>
            <person name="Crosby J.R."/>
            <person name="Kelly R.M."/>
        </authorList>
    </citation>
    <scope>NUCLEOTIDE SEQUENCE</scope>
    <source>
        <strain evidence="3">DSM 8991</strain>
    </source>
</reference>